<dbReference type="InterPro" id="IPR036097">
    <property type="entry name" value="HisK_dim/P_sf"/>
</dbReference>
<dbReference type="CDD" id="cd00082">
    <property type="entry name" value="HisKA"/>
    <property type="match status" value="1"/>
</dbReference>
<dbReference type="Pfam" id="PF00512">
    <property type="entry name" value="HisKA"/>
    <property type="match status" value="1"/>
</dbReference>
<feature type="transmembrane region" description="Helical" evidence="10">
    <location>
        <begin position="67"/>
        <end position="90"/>
    </location>
</feature>
<dbReference type="Proteomes" id="UP001320766">
    <property type="component" value="Unassembled WGS sequence"/>
</dbReference>
<dbReference type="CDD" id="cd06225">
    <property type="entry name" value="HAMP"/>
    <property type="match status" value="1"/>
</dbReference>
<gene>
    <name evidence="13" type="ORF">HD595_007691</name>
</gene>
<dbReference type="Gene3D" id="3.30.565.10">
    <property type="entry name" value="Histidine kinase-like ATPase, C-terminal domain"/>
    <property type="match status" value="1"/>
</dbReference>
<keyword evidence="8 10" id="KW-1133">Transmembrane helix</keyword>
<dbReference type="EC" id="2.7.13.3" evidence="3"/>
<comment type="subcellular location">
    <subcellularLocation>
        <location evidence="2">Cell membrane</location>
    </subcellularLocation>
</comment>
<evidence type="ECO:0000313" key="13">
    <source>
        <dbReference type="EMBL" id="MCP2351569.1"/>
    </source>
</evidence>
<keyword evidence="7 13" id="KW-0418">Kinase</keyword>
<dbReference type="Pfam" id="PF02518">
    <property type="entry name" value="HATPase_c"/>
    <property type="match status" value="1"/>
</dbReference>
<comment type="caution">
    <text evidence="13">The sequence shown here is derived from an EMBL/GenBank/DDBJ whole genome shotgun (WGS) entry which is preliminary data.</text>
</comment>
<evidence type="ECO:0000256" key="10">
    <source>
        <dbReference type="SAM" id="Phobius"/>
    </source>
</evidence>
<feature type="domain" description="HAMP" evidence="12">
    <location>
        <begin position="91"/>
        <end position="144"/>
    </location>
</feature>
<dbReference type="Pfam" id="PF00672">
    <property type="entry name" value="HAMP"/>
    <property type="match status" value="1"/>
</dbReference>
<dbReference type="RefSeq" id="WP_253777982.1">
    <property type="nucleotide sequence ID" value="NZ_BAAAVE010000047.1"/>
</dbReference>
<dbReference type="InterPro" id="IPR050428">
    <property type="entry name" value="TCS_sensor_his_kinase"/>
</dbReference>
<evidence type="ECO:0000256" key="2">
    <source>
        <dbReference type="ARBA" id="ARBA00004236"/>
    </source>
</evidence>
<dbReference type="InterPro" id="IPR003661">
    <property type="entry name" value="HisK_dim/P_dom"/>
</dbReference>
<evidence type="ECO:0000256" key="7">
    <source>
        <dbReference type="ARBA" id="ARBA00022777"/>
    </source>
</evidence>
<evidence type="ECO:0000313" key="14">
    <source>
        <dbReference type="Proteomes" id="UP001320766"/>
    </source>
</evidence>
<dbReference type="SUPFAM" id="SSF55874">
    <property type="entry name" value="ATPase domain of HSP90 chaperone/DNA topoisomerase II/histidine kinase"/>
    <property type="match status" value="1"/>
</dbReference>
<dbReference type="Gene3D" id="6.10.340.10">
    <property type="match status" value="1"/>
</dbReference>
<keyword evidence="6 10" id="KW-0812">Transmembrane</keyword>
<dbReference type="SUPFAM" id="SSF47384">
    <property type="entry name" value="Homodimeric domain of signal transducing histidine kinase"/>
    <property type="match status" value="1"/>
</dbReference>
<dbReference type="PROSITE" id="PS50885">
    <property type="entry name" value="HAMP"/>
    <property type="match status" value="1"/>
</dbReference>
<proteinExistence type="predicted"/>
<keyword evidence="5" id="KW-0808">Transferase</keyword>
<evidence type="ECO:0000256" key="6">
    <source>
        <dbReference type="ARBA" id="ARBA00022692"/>
    </source>
</evidence>
<keyword evidence="4" id="KW-0597">Phosphoprotein</keyword>
<evidence type="ECO:0000256" key="1">
    <source>
        <dbReference type="ARBA" id="ARBA00000085"/>
    </source>
</evidence>
<dbReference type="PANTHER" id="PTHR45436:SF5">
    <property type="entry name" value="SENSOR HISTIDINE KINASE TRCS"/>
    <property type="match status" value="1"/>
</dbReference>
<evidence type="ECO:0000256" key="9">
    <source>
        <dbReference type="ARBA" id="ARBA00023012"/>
    </source>
</evidence>
<dbReference type="InterPro" id="IPR036890">
    <property type="entry name" value="HATPase_C_sf"/>
</dbReference>
<evidence type="ECO:0000256" key="4">
    <source>
        <dbReference type="ARBA" id="ARBA00022553"/>
    </source>
</evidence>
<evidence type="ECO:0000256" key="3">
    <source>
        <dbReference type="ARBA" id="ARBA00012438"/>
    </source>
</evidence>
<organism evidence="13 14">
    <name type="scientific">Nonomuraea roseoviolacea subsp. carminata</name>
    <dbReference type="NCBI Taxonomy" id="160689"/>
    <lineage>
        <taxon>Bacteria</taxon>
        <taxon>Bacillati</taxon>
        <taxon>Actinomycetota</taxon>
        <taxon>Actinomycetes</taxon>
        <taxon>Streptosporangiales</taxon>
        <taxon>Streptosporangiaceae</taxon>
        <taxon>Nonomuraea</taxon>
    </lineage>
</organism>
<evidence type="ECO:0000256" key="8">
    <source>
        <dbReference type="ARBA" id="ARBA00022989"/>
    </source>
</evidence>
<dbReference type="PANTHER" id="PTHR45436">
    <property type="entry name" value="SENSOR HISTIDINE KINASE YKOH"/>
    <property type="match status" value="1"/>
</dbReference>
<dbReference type="InterPro" id="IPR005467">
    <property type="entry name" value="His_kinase_dom"/>
</dbReference>
<evidence type="ECO:0000256" key="5">
    <source>
        <dbReference type="ARBA" id="ARBA00022679"/>
    </source>
</evidence>
<evidence type="ECO:0000259" key="12">
    <source>
        <dbReference type="PROSITE" id="PS50885"/>
    </source>
</evidence>
<name>A0ABT1KC31_9ACTN</name>
<dbReference type="InterPro" id="IPR003594">
    <property type="entry name" value="HATPase_dom"/>
</dbReference>
<dbReference type="SMART" id="SM00387">
    <property type="entry name" value="HATPase_c"/>
    <property type="match status" value="1"/>
</dbReference>
<dbReference type="PROSITE" id="PS50109">
    <property type="entry name" value="HIS_KIN"/>
    <property type="match status" value="1"/>
</dbReference>
<comment type="catalytic activity">
    <reaction evidence="1">
        <text>ATP + protein L-histidine = ADP + protein N-phospho-L-histidine.</text>
        <dbReference type="EC" id="2.7.13.3"/>
    </reaction>
</comment>
<dbReference type="GO" id="GO:0016301">
    <property type="term" value="F:kinase activity"/>
    <property type="evidence" value="ECO:0007669"/>
    <property type="project" value="UniProtKB-KW"/>
</dbReference>
<dbReference type="InterPro" id="IPR003660">
    <property type="entry name" value="HAMP_dom"/>
</dbReference>
<feature type="domain" description="Histidine kinase" evidence="11">
    <location>
        <begin position="152"/>
        <end position="366"/>
    </location>
</feature>
<keyword evidence="10" id="KW-0472">Membrane</keyword>
<evidence type="ECO:0000259" key="11">
    <source>
        <dbReference type="PROSITE" id="PS50109"/>
    </source>
</evidence>
<dbReference type="SUPFAM" id="SSF158472">
    <property type="entry name" value="HAMP domain-like"/>
    <property type="match status" value="1"/>
</dbReference>
<keyword evidence="14" id="KW-1185">Reference proteome</keyword>
<sequence>MTARKLARRSLQTRLALAYAAGIYAAGLLVVVLVDLPLASIQAAVPAGRPSPGAVSGTGSGISLPQLLAGSAAALVLLLPVALALGWYVAGRFLHPLRAITATAQVISAGDLHRRLGLGEPADELTELGHTLDDLFARLEASFDAQRHFVANASHELRTPLAGLRALLEVALADPDADAETLRSACQEAIALGEHQERLVQALLTLATSERGVTRRDTLDLAHVVEGVLASRRDEARRKGVALAAHLTPAVTAGDPRLIESLVANLVDNAVRHNHAGGHVEITTRTSGARAALTVANSGPVVPGDQVRRLFHPFQRLAPDRHGTGDGHGLGLAIVDAVTRAHHATLTTGARPEGGLSITVRFAPGP</sequence>
<keyword evidence="9" id="KW-0902">Two-component regulatory system</keyword>
<accession>A0ABT1KC31</accession>
<dbReference type="SMART" id="SM00388">
    <property type="entry name" value="HisKA"/>
    <property type="match status" value="1"/>
</dbReference>
<dbReference type="Gene3D" id="1.10.287.130">
    <property type="match status" value="1"/>
</dbReference>
<dbReference type="EMBL" id="JAMZEC010000001">
    <property type="protein sequence ID" value="MCP2351569.1"/>
    <property type="molecule type" value="Genomic_DNA"/>
</dbReference>
<reference evidence="13 14" key="1">
    <citation type="submission" date="2022-06" db="EMBL/GenBank/DDBJ databases">
        <title>Sequencing the genomes of 1000 actinobacteria strains.</title>
        <authorList>
            <person name="Klenk H.-P."/>
        </authorList>
    </citation>
    <scope>NUCLEOTIDE SEQUENCE [LARGE SCALE GENOMIC DNA]</scope>
    <source>
        <strain evidence="13 14">DSM 44170</strain>
    </source>
</reference>
<dbReference type="SMART" id="SM00304">
    <property type="entry name" value="HAMP"/>
    <property type="match status" value="1"/>
</dbReference>
<protein>
    <recommendedName>
        <fullName evidence="3">histidine kinase</fullName>
        <ecNumber evidence="3">2.7.13.3</ecNumber>
    </recommendedName>
</protein>